<evidence type="ECO:0000313" key="4">
    <source>
        <dbReference type="Proteomes" id="UP001059597"/>
    </source>
</evidence>
<evidence type="ECO:0000313" key="3">
    <source>
        <dbReference type="EMBL" id="BDM70875.1"/>
    </source>
</evidence>
<name>A0ABM7ZWZ7_STRNI</name>
<keyword evidence="2" id="KW-1133">Transmembrane helix</keyword>
<accession>A0ABM7ZWZ7</accession>
<keyword evidence="2" id="KW-0812">Transmembrane</keyword>
<feature type="compositionally biased region" description="Pro residues" evidence="1">
    <location>
        <begin position="16"/>
        <end position="26"/>
    </location>
</feature>
<protein>
    <submittedName>
        <fullName evidence="3">Uncharacterized protein</fullName>
    </submittedName>
</protein>
<dbReference type="RefSeq" id="WP_261954555.1">
    <property type="nucleotide sequence ID" value="NZ_AP026073.1"/>
</dbReference>
<evidence type="ECO:0000256" key="2">
    <source>
        <dbReference type="SAM" id="Phobius"/>
    </source>
</evidence>
<keyword evidence="4" id="KW-1185">Reference proteome</keyword>
<reference evidence="3" key="1">
    <citation type="submission" date="2022-06" db="EMBL/GenBank/DDBJ databases">
        <title>Complete genome sequence of Streptomyces nigrescens HEK616.</title>
        <authorList>
            <person name="Asamizu S."/>
            <person name="Onaka H."/>
        </authorList>
    </citation>
    <scope>NUCLEOTIDE SEQUENCE</scope>
    <source>
        <strain evidence="3">HEK616</strain>
    </source>
</reference>
<proteinExistence type="predicted"/>
<evidence type="ECO:0000256" key="1">
    <source>
        <dbReference type="SAM" id="MobiDB-lite"/>
    </source>
</evidence>
<feature type="region of interest" description="Disordered" evidence="1">
    <location>
        <begin position="1"/>
        <end position="56"/>
    </location>
</feature>
<keyword evidence="2" id="KW-0472">Membrane</keyword>
<dbReference type="EMBL" id="AP026073">
    <property type="protein sequence ID" value="BDM70875.1"/>
    <property type="molecule type" value="Genomic_DNA"/>
</dbReference>
<sequence>MRKPKPPVPVAALAPGPAPVPLPDSDPAPDRDFDPAPGPVSTARSREHAELAEPVTRATRGLRLRQWVRRHRHDAAAHLLRGTCYGLGTGAVGLAFWWIQQQL</sequence>
<gene>
    <name evidence="3" type="ORF">HEK616_43620</name>
</gene>
<dbReference type="Proteomes" id="UP001059597">
    <property type="component" value="Chromosome"/>
</dbReference>
<organism evidence="3 4">
    <name type="scientific">Streptomyces nigrescens</name>
    <dbReference type="NCBI Taxonomy" id="1920"/>
    <lineage>
        <taxon>Bacteria</taxon>
        <taxon>Bacillati</taxon>
        <taxon>Actinomycetota</taxon>
        <taxon>Actinomycetes</taxon>
        <taxon>Kitasatosporales</taxon>
        <taxon>Streptomycetaceae</taxon>
        <taxon>Streptomyces</taxon>
    </lineage>
</organism>
<feature type="transmembrane region" description="Helical" evidence="2">
    <location>
        <begin position="79"/>
        <end position="99"/>
    </location>
</feature>